<comment type="caution">
    <text evidence="2">The sequence shown here is derived from an EMBL/GenBank/DDBJ whole genome shotgun (WGS) entry which is preliminary data.</text>
</comment>
<feature type="transmembrane region" description="Helical" evidence="1">
    <location>
        <begin position="33"/>
        <end position="59"/>
    </location>
</feature>
<keyword evidence="1" id="KW-0812">Transmembrane</keyword>
<protein>
    <submittedName>
        <fullName evidence="2">Uncharacterized protein</fullName>
    </submittedName>
</protein>
<accession>A0ABP8CQD2</accession>
<organism evidence="2 3">
    <name type="scientific">Winogradskyella damuponensis</name>
    <dbReference type="NCBI Taxonomy" id="943939"/>
    <lineage>
        <taxon>Bacteria</taxon>
        <taxon>Pseudomonadati</taxon>
        <taxon>Bacteroidota</taxon>
        <taxon>Flavobacteriia</taxon>
        <taxon>Flavobacteriales</taxon>
        <taxon>Flavobacteriaceae</taxon>
        <taxon>Winogradskyella</taxon>
    </lineage>
</organism>
<dbReference type="EMBL" id="BAABCB010000008">
    <property type="protein sequence ID" value="GAA4242136.1"/>
    <property type="molecule type" value="Genomic_DNA"/>
</dbReference>
<keyword evidence="1" id="KW-1133">Transmembrane helix</keyword>
<sequence length="119" mass="14172">MIARFLSKDNIQEASIISIEQANNAFLPSYLGYFFVALSVPYVETLIFVFAILFIFTFLSQTLYFNPLFLVFRYHFYYLNTTNNVQLFVITRKELKDPKSIKIEQLRRINNFTFIDIKK</sequence>
<dbReference type="Proteomes" id="UP001501682">
    <property type="component" value="Unassembled WGS sequence"/>
</dbReference>
<evidence type="ECO:0000313" key="3">
    <source>
        <dbReference type="Proteomes" id="UP001501682"/>
    </source>
</evidence>
<gene>
    <name evidence="2" type="ORF">GCM10022292_11270</name>
</gene>
<keyword evidence="3" id="KW-1185">Reference proteome</keyword>
<reference evidence="3" key="1">
    <citation type="journal article" date="2019" name="Int. J. Syst. Evol. Microbiol.">
        <title>The Global Catalogue of Microorganisms (GCM) 10K type strain sequencing project: providing services to taxonomists for standard genome sequencing and annotation.</title>
        <authorList>
            <consortium name="The Broad Institute Genomics Platform"/>
            <consortium name="The Broad Institute Genome Sequencing Center for Infectious Disease"/>
            <person name="Wu L."/>
            <person name="Ma J."/>
        </authorList>
    </citation>
    <scope>NUCLEOTIDE SEQUENCE [LARGE SCALE GENOMIC DNA]</scope>
    <source>
        <strain evidence="3">JCM 17633</strain>
    </source>
</reference>
<name>A0ABP8CQD2_9FLAO</name>
<evidence type="ECO:0000256" key="1">
    <source>
        <dbReference type="SAM" id="Phobius"/>
    </source>
</evidence>
<evidence type="ECO:0000313" key="2">
    <source>
        <dbReference type="EMBL" id="GAA4242136.1"/>
    </source>
</evidence>
<keyword evidence="1" id="KW-0472">Membrane</keyword>
<proteinExistence type="predicted"/>